<name>A0A0J7KIM2_LASNI</name>
<dbReference type="PaxDb" id="67767-A0A0J7KIM2"/>
<dbReference type="Proteomes" id="UP000036403">
    <property type="component" value="Unassembled WGS sequence"/>
</dbReference>
<accession>A0A0J7KIM2</accession>
<gene>
    <name evidence="2" type="ORF">RF55_10183</name>
</gene>
<evidence type="ECO:0000313" key="2">
    <source>
        <dbReference type="EMBL" id="KMQ90092.1"/>
    </source>
</evidence>
<proteinExistence type="predicted"/>
<evidence type="ECO:0000313" key="3">
    <source>
        <dbReference type="Proteomes" id="UP000036403"/>
    </source>
</evidence>
<keyword evidence="3" id="KW-1185">Reference proteome</keyword>
<feature type="compositionally biased region" description="Basic and acidic residues" evidence="1">
    <location>
        <begin position="54"/>
        <end position="75"/>
    </location>
</feature>
<reference evidence="2 3" key="1">
    <citation type="submission" date="2015-04" db="EMBL/GenBank/DDBJ databases">
        <title>Lasius niger genome sequencing.</title>
        <authorList>
            <person name="Konorov E.A."/>
            <person name="Nikitin M.A."/>
            <person name="Kirill M.V."/>
            <person name="Chang P."/>
        </authorList>
    </citation>
    <scope>NUCLEOTIDE SEQUENCE [LARGE SCALE GENOMIC DNA]</scope>
    <source>
        <tissue evidence="2">Whole</tissue>
    </source>
</reference>
<feature type="region of interest" description="Disordered" evidence="1">
    <location>
        <begin position="146"/>
        <end position="166"/>
    </location>
</feature>
<organism evidence="2 3">
    <name type="scientific">Lasius niger</name>
    <name type="common">Black garden ant</name>
    <dbReference type="NCBI Taxonomy" id="67767"/>
    <lineage>
        <taxon>Eukaryota</taxon>
        <taxon>Metazoa</taxon>
        <taxon>Ecdysozoa</taxon>
        <taxon>Arthropoda</taxon>
        <taxon>Hexapoda</taxon>
        <taxon>Insecta</taxon>
        <taxon>Pterygota</taxon>
        <taxon>Neoptera</taxon>
        <taxon>Endopterygota</taxon>
        <taxon>Hymenoptera</taxon>
        <taxon>Apocrita</taxon>
        <taxon>Aculeata</taxon>
        <taxon>Formicoidea</taxon>
        <taxon>Formicidae</taxon>
        <taxon>Formicinae</taxon>
        <taxon>Lasius</taxon>
        <taxon>Lasius</taxon>
    </lineage>
</organism>
<protein>
    <submittedName>
        <fullName evidence="2">KDa protein in nof-fb transposable element</fullName>
    </submittedName>
</protein>
<feature type="region of interest" description="Disordered" evidence="1">
    <location>
        <begin position="47"/>
        <end position="87"/>
    </location>
</feature>
<evidence type="ECO:0000256" key="1">
    <source>
        <dbReference type="SAM" id="MobiDB-lite"/>
    </source>
</evidence>
<sequence>MKADKFVFQHLDFLDTKIALASNEKDISVTNNIPLQIDKDIESMKSQTIANHSKNREPSLEKSVDSMDISKKNDDVESVDSMDISKKNDDVESVDSIDILMKNDDIEYKTDDKDSTGKLNLSNVSHVNEKNCSWNTCENWYGLANPTNNISEPDVNKCSQELPKSK</sequence>
<comment type="caution">
    <text evidence="2">The sequence shown here is derived from an EMBL/GenBank/DDBJ whole genome shotgun (WGS) entry which is preliminary data.</text>
</comment>
<dbReference type="AlphaFoldDB" id="A0A0J7KIM2"/>
<dbReference type="EMBL" id="LBMM01007041">
    <property type="protein sequence ID" value="KMQ90092.1"/>
    <property type="molecule type" value="Genomic_DNA"/>
</dbReference>